<dbReference type="RefSeq" id="WP_110132117.1">
    <property type="nucleotide sequence ID" value="NZ_QHJQ01000013.1"/>
</dbReference>
<gene>
    <name evidence="1" type="ORF">DDZ13_14195</name>
</gene>
<reference evidence="1 2" key="1">
    <citation type="submission" date="2018-05" db="EMBL/GenBank/DDBJ databases">
        <title>Coraliomargarita sinensis sp. nov., isolated from a marine solar saltern.</title>
        <authorList>
            <person name="Zhou L.Y."/>
        </authorList>
    </citation>
    <scope>NUCLEOTIDE SEQUENCE [LARGE SCALE GENOMIC DNA]</scope>
    <source>
        <strain evidence="1 2">WN38</strain>
    </source>
</reference>
<dbReference type="SUPFAM" id="SSF50118">
    <property type="entry name" value="Cell growth inhibitor/plasmid maintenance toxic component"/>
    <property type="match status" value="1"/>
</dbReference>
<dbReference type="EMBL" id="QHJQ01000013">
    <property type="protein sequence ID" value="PXA03063.1"/>
    <property type="molecule type" value="Genomic_DNA"/>
</dbReference>
<dbReference type="Gene3D" id="2.30.30.110">
    <property type="match status" value="1"/>
</dbReference>
<protein>
    <submittedName>
        <fullName evidence="1">PemK family protein</fullName>
    </submittedName>
</protein>
<dbReference type="InterPro" id="IPR011067">
    <property type="entry name" value="Plasmid_toxin/cell-grow_inhib"/>
</dbReference>
<evidence type="ECO:0000313" key="2">
    <source>
        <dbReference type="Proteomes" id="UP000247099"/>
    </source>
</evidence>
<dbReference type="Pfam" id="PF02452">
    <property type="entry name" value="PemK_toxin"/>
    <property type="match status" value="1"/>
</dbReference>
<dbReference type="Proteomes" id="UP000247099">
    <property type="component" value="Unassembled WGS sequence"/>
</dbReference>
<evidence type="ECO:0000313" key="1">
    <source>
        <dbReference type="EMBL" id="PXA03063.1"/>
    </source>
</evidence>
<dbReference type="OrthoDB" id="129822at2"/>
<dbReference type="AlphaFoldDB" id="A0A317ZFT5"/>
<comment type="caution">
    <text evidence="1">The sequence shown here is derived from an EMBL/GenBank/DDBJ whole genome shotgun (WGS) entry which is preliminary data.</text>
</comment>
<dbReference type="InterPro" id="IPR003477">
    <property type="entry name" value="PemK-like"/>
</dbReference>
<name>A0A317ZFT5_9BACT</name>
<proteinExistence type="predicted"/>
<dbReference type="InParanoid" id="A0A317ZFT5"/>
<sequence>MISEGDILLFRFPQSDLGVGKLRPALLIKRIHGDFDDCLVCMISTQTRHQIPDLEIVLPETMPGFDKTGLKKESLIRTSRLAVVHPSIFAGKLGTLPKEALGDIRTRLSEWIRSEGSIQAR</sequence>
<organism evidence="1 2">
    <name type="scientific">Coraliomargarita sinensis</name>
    <dbReference type="NCBI Taxonomy" id="2174842"/>
    <lineage>
        <taxon>Bacteria</taxon>
        <taxon>Pseudomonadati</taxon>
        <taxon>Verrucomicrobiota</taxon>
        <taxon>Opitutia</taxon>
        <taxon>Puniceicoccales</taxon>
        <taxon>Coraliomargaritaceae</taxon>
        <taxon>Coraliomargarita</taxon>
    </lineage>
</organism>
<dbReference type="GO" id="GO:0003677">
    <property type="term" value="F:DNA binding"/>
    <property type="evidence" value="ECO:0007669"/>
    <property type="project" value="InterPro"/>
</dbReference>
<keyword evidence="2" id="KW-1185">Reference proteome</keyword>
<accession>A0A317ZFT5</accession>